<evidence type="ECO:0000313" key="2">
    <source>
        <dbReference type="EMBL" id="MBB2900744.1"/>
    </source>
</evidence>
<evidence type="ECO:0000313" key="3">
    <source>
        <dbReference type="Proteomes" id="UP000533269"/>
    </source>
</evidence>
<comment type="caution">
    <text evidence="2">The sequence shown here is derived from an EMBL/GenBank/DDBJ whole genome shotgun (WGS) entry which is preliminary data.</text>
</comment>
<keyword evidence="1" id="KW-0472">Membrane</keyword>
<dbReference type="EMBL" id="JACHVY010000001">
    <property type="protein sequence ID" value="MBB2900744.1"/>
    <property type="molecule type" value="Genomic_DNA"/>
</dbReference>
<feature type="transmembrane region" description="Helical" evidence="1">
    <location>
        <begin position="7"/>
        <end position="26"/>
    </location>
</feature>
<proteinExistence type="predicted"/>
<sequence>MTPVARRVLPAAVAAVLVVLAVLAVLADAPSWVRTPLVLLAAAGTAGQLVRGGRRRSPLDRVLTAAGGCLVVLVLVGVVLGVTGAGLRPGTWALALGVPALAGLAVSTWAGAGPARGPAPVADPVGPGSLRRAALLTSPWAVAAAAVTVLALVVSVRSVAGESASPVQVSLASLDGAQAVVAVTASRATGPLELRTDPGDGSAVTYPLFSVPEGGTVETVVVVPVEGRVVVTVSNPGQVQPLRTLVVNR</sequence>
<accession>A0A7W4TKT4</accession>
<name>A0A7W4TKT4_KINRA</name>
<evidence type="ECO:0000256" key="1">
    <source>
        <dbReference type="SAM" id="Phobius"/>
    </source>
</evidence>
<dbReference type="AlphaFoldDB" id="A0A7W4TKT4"/>
<organism evidence="2 3">
    <name type="scientific">Kineococcus radiotolerans</name>
    <dbReference type="NCBI Taxonomy" id="131568"/>
    <lineage>
        <taxon>Bacteria</taxon>
        <taxon>Bacillati</taxon>
        <taxon>Actinomycetota</taxon>
        <taxon>Actinomycetes</taxon>
        <taxon>Kineosporiales</taxon>
        <taxon>Kineosporiaceae</taxon>
        <taxon>Kineococcus</taxon>
    </lineage>
</organism>
<dbReference type="RefSeq" id="WP_183390862.1">
    <property type="nucleotide sequence ID" value="NZ_JACHVY010000001.1"/>
</dbReference>
<feature type="transmembrane region" description="Helical" evidence="1">
    <location>
        <begin position="62"/>
        <end position="86"/>
    </location>
</feature>
<feature type="transmembrane region" description="Helical" evidence="1">
    <location>
        <begin position="92"/>
        <end position="112"/>
    </location>
</feature>
<keyword evidence="1" id="KW-1133">Transmembrane helix</keyword>
<feature type="transmembrane region" description="Helical" evidence="1">
    <location>
        <begin position="133"/>
        <end position="156"/>
    </location>
</feature>
<gene>
    <name evidence="2" type="ORF">FHR75_001532</name>
</gene>
<reference evidence="2 3" key="1">
    <citation type="submission" date="2020-08" db="EMBL/GenBank/DDBJ databases">
        <title>The Agave Microbiome: Exploring the role of microbial communities in plant adaptations to desert environments.</title>
        <authorList>
            <person name="Partida-Martinez L.P."/>
        </authorList>
    </citation>
    <scope>NUCLEOTIDE SEQUENCE [LARGE SCALE GENOMIC DNA]</scope>
    <source>
        <strain evidence="2 3">AS2.23</strain>
    </source>
</reference>
<dbReference type="Proteomes" id="UP000533269">
    <property type="component" value="Unassembled WGS sequence"/>
</dbReference>
<keyword evidence="1" id="KW-0812">Transmembrane</keyword>
<protein>
    <submittedName>
        <fullName evidence="2">Uncharacterized protein</fullName>
    </submittedName>
</protein>
<reference evidence="2 3" key="2">
    <citation type="submission" date="2020-08" db="EMBL/GenBank/DDBJ databases">
        <authorList>
            <person name="Partida-Martinez L."/>
            <person name="Huntemann M."/>
            <person name="Clum A."/>
            <person name="Wang J."/>
            <person name="Palaniappan K."/>
            <person name="Ritter S."/>
            <person name="Chen I.-M."/>
            <person name="Stamatis D."/>
            <person name="Reddy T."/>
            <person name="O'Malley R."/>
            <person name="Daum C."/>
            <person name="Shapiro N."/>
            <person name="Ivanova N."/>
            <person name="Kyrpides N."/>
            <person name="Woyke T."/>
        </authorList>
    </citation>
    <scope>NUCLEOTIDE SEQUENCE [LARGE SCALE GENOMIC DNA]</scope>
    <source>
        <strain evidence="2 3">AS2.23</strain>
    </source>
</reference>